<feature type="non-terminal residue" evidence="2">
    <location>
        <position position="1"/>
    </location>
</feature>
<keyword evidence="4" id="KW-1185">Reference proteome</keyword>
<accession>R7VDA9</accession>
<dbReference type="AlphaFoldDB" id="R7VDA9"/>
<organism evidence="2">
    <name type="scientific">Capitella teleta</name>
    <name type="common">Polychaete worm</name>
    <dbReference type="NCBI Taxonomy" id="283909"/>
    <lineage>
        <taxon>Eukaryota</taxon>
        <taxon>Metazoa</taxon>
        <taxon>Spiralia</taxon>
        <taxon>Lophotrochozoa</taxon>
        <taxon>Annelida</taxon>
        <taxon>Polychaeta</taxon>
        <taxon>Sedentaria</taxon>
        <taxon>Scolecida</taxon>
        <taxon>Capitellidae</taxon>
        <taxon>Capitella</taxon>
    </lineage>
</organism>
<sequence length="175" mass="19177">VMLILNGVKVPGHNLTVRANFRIETKELSGQTSASDRSAEGIKPMTFSVSLEIPCNQPGDLGRVIALARSTDGSGNMTTYQIVNSTADACKIRLVTFTDQFSVTEQSRINSWQVGFTLVEYRSIPEKVEQRQPQPVTVEQDAGPNVETTVPQPINNQEQLTGFLSVLKRVDEALA</sequence>
<name>R7VDA9_CAPTE</name>
<dbReference type="EnsemblMetazoa" id="CapteT125542">
    <property type="protein sequence ID" value="CapteP125542"/>
    <property type="gene ID" value="CapteG125542"/>
</dbReference>
<proteinExistence type="predicted"/>
<reference evidence="3" key="3">
    <citation type="submission" date="2015-06" db="UniProtKB">
        <authorList>
            <consortium name="EnsemblMetazoa"/>
        </authorList>
    </citation>
    <scope>IDENTIFICATION</scope>
</reference>
<dbReference type="Pfam" id="PF25759">
    <property type="entry name" value="HP1_ORF34"/>
    <property type="match status" value="1"/>
</dbReference>
<evidence type="ECO:0000313" key="2">
    <source>
        <dbReference type="EMBL" id="ELU14281.1"/>
    </source>
</evidence>
<dbReference type="OMA" id="TTYRISN"/>
<dbReference type="EMBL" id="KB294642">
    <property type="protein sequence ID" value="ELU14281.1"/>
    <property type="molecule type" value="Genomic_DNA"/>
</dbReference>
<dbReference type="Proteomes" id="UP000014760">
    <property type="component" value="Unassembled WGS sequence"/>
</dbReference>
<dbReference type="InterPro" id="IPR057869">
    <property type="entry name" value="HP1_YO34"/>
</dbReference>
<protein>
    <submittedName>
        <fullName evidence="2 3">Uncharacterized protein</fullName>
    </submittedName>
</protein>
<feature type="region of interest" description="Disordered" evidence="1">
    <location>
        <begin position="128"/>
        <end position="153"/>
    </location>
</feature>
<evidence type="ECO:0000313" key="3">
    <source>
        <dbReference type="EnsemblMetazoa" id="CapteP125542"/>
    </source>
</evidence>
<reference evidence="4" key="1">
    <citation type="submission" date="2012-12" db="EMBL/GenBank/DDBJ databases">
        <authorList>
            <person name="Hellsten U."/>
            <person name="Grimwood J."/>
            <person name="Chapman J.A."/>
            <person name="Shapiro H."/>
            <person name="Aerts A."/>
            <person name="Otillar R.P."/>
            <person name="Terry A.Y."/>
            <person name="Boore J.L."/>
            <person name="Simakov O."/>
            <person name="Marletaz F."/>
            <person name="Cho S.-J."/>
            <person name="Edsinger-Gonzales E."/>
            <person name="Havlak P."/>
            <person name="Kuo D.-H."/>
            <person name="Larsson T."/>
            <person name="Lv J."/>
            <person name="Arendt D."/>
            <person name="Savage R."/>
            <person name="Osoegawa K."/>
            <person name="de Jong P."/>
            <person name="Lindberg D.R."/>
            <person name="Seaver E.C."/>
            <person name="Weisblat D.A."/>
            <person name="Putnam N.H."/>
            <person name="Grigoriev I.V."/>
            <person name="Rokhsar D.S."/>
        </authorList>
    </citation>
    <scope>NUCLEOTIDE SEQUENCE</scope>
    <source>
        <strain evidence="4">I ESC-2004</strain>
    </source>
</reference>
<evidence type="ECO:0000256" key="1">
    <source>
        <dbReference type="SAM" id="MobiDB-lite"/>
    </source>
</evidence>
<dbReference type="EMBL" id="AMQN01018626">
    <property type="status" value="NOT_ANNOTATED_CDS"/>
    <property type="molecule type" value="Genomic_DNA"/>
</dbReference>
<evidence type="ECO:0000313" key="4">
    <source>
        <dbReference type="Proteomes" id="UP000014760"/>
    </source>
</evidence>
<gene>
    <name evidence="2" type="ORF">CAPTEDRAFT_125542</name>
</gene>
<reference evidence="2 4" key="2">
    <citation type="journal article" date="2013" name="Nature">
        <title>Insights into bilaterian evolution from three spiralian genomes.</title>
        <authorList>
            <person name="Simakov O."/>
            <person name="Marletaz F."/>
            <person name="Cho S.J."/>
            <person name="Edsinger-Gonzales E."/>
            <person name="Havlak P."/>
            <person name="Hellsten U."/>
            <person name="Kuo D.H."/>
            <person name="Larsson T."/>
            <person name="Lv J."/>
            <person name="Arendt D."/>
            <person name="Savage R."/>
            <person name="Osoegawa K."/>
            <person name="de Jong P."/>
            <person name="Grimwood J."/>
            <person name="Chapman J.A."/>
            <person name="Shapiro H."/>
            <person name="Aerts A."/>
            <person name="Otillar R.P."/>
            <person name="Terry A.Y."/>
            <person name="Boore J.L."/>
            <person name="Grigoriev I.V."/>
            <person name="Lindberg D.R."/>
            <person name="Seaver E.C."/>
            <person name="Weisblat D.A."/>
            <person name="Putnam N.H."/>
            <person name="Rokhsar D.S."/>
        </authorList>
    </citation>
    <scope>NUCLEOTIDE SEQUENCE</scope>
    <source>
        <strain evidence="2 4">I ESC-2004</strain>
    </source>
</reference>
<dbReference type="HOGENOM" id="CLU_120897_2_0_1"/>